<evidence type="ECO:0000256" key="4">
    <source>
        <dbReference type="SAM" id="MobiDB-lite"/>
    </source>
</evidence>
<dbReference type="InterPro" id="IPR036770">
    <property type="entry name" value="Ankyrin_rpt-contain_sf"/>
</dbReference>
<feature type="region of interest" description="Disordered" evidence="4">
    <location>
        <begin position="23"/>
        <end position="42"/>
    </location>
</feature>
<name>A0A813RVM3_9BILA</name>
<evidence type="ECO:0000259" key="5">
    <source>
        <dbReference type="Pfam" id="PF15487"/>
    </source>
</evidence>
<dbReference type="OrthoDB" id="60433at2759"/>
<evidence type="ECO:0000313" key="8">
    <source>
        <dbReference type="Proteomes" id="UP000663829"/>
    </source>
</evidence>
<protein>
    <recommendedName>
        <fullName evidence="5">SIPAR domain-containing protein</fullName>
    </recommendedName>
</protein>
<dbReference type="InterPro" id="IPR029155">
    <property type="entry name" value="SIPAR"/>
</dbReference>
<feature type="domain" description="SIPAR" evidence="5">
    <location>
        <begin position="39"/>
        <end position="203"/>
    </location>
</feature>
<comment type="caution">
    <text evidence="6">The sequence shown here is derived from an EMBL/GenBank/DDBJ whole genome shotgun (WGS) entry which is preliminary data.</text>
</comment>
<dbReference type="Gene3D" id="1.25.40.20">
    <property type="entry name" value="Ankyrin repeat-containing domain"/>
    <property type="match status" value="1"/>
</dbReference>
<dbReference type="PROSITE" id="PS50297">
    <property type="entry name" value="ANK_REP_REGION"/>
    <property type="match status" value="1"/>
</dbReference>
<reference evidence="6" key="1">
    <citation type="submission" date="2021-02" db="EMBL/GenBank/DDBJ databases">
        <authorList>
            <person name="Nowell W R."/>
        </authorList>
    </citation>
    <scope>NUCLEOTIDE SEQUENCE</scope>
</reference>
<proteinExistence type="predicted"/>
<keyword evidence="8" id="KW-1185">Reference proteome</keyword>
<evidence type="ECO:0000256" key="1">
    <source>
        <dbReference type="ARBA" id="ARBA00022737"/>
    </source>
</evidence>
<dbReference type="EMBL" id="CAJOBC010000315">
    <property type="protein sequence ID" value="CAF3570431.1"/>
    <property type="molecule type" value="Genomic_DNA"/>
</dbReference>
<gene>
    <name evidence="6" type="ORF">GPM918_LOCUS2768</name>
    <name evidence="7" type="ORF">SRO942_LOCUS2768</name>
</gene>
<dbReference type="PANTHER" id="PTHR24198">
    <property type="entry name" value="ANKYRIN REPEAT AND PROTEIN KINASE DOMAIN-CONTAINING PROTEIN"/>
    <property type="match status" value="1"/>
</dbReference>
<evidence type="ECO:0000313" key="7">
    <source>
        <dbReference type="EMBL" id="CAF3570431.1"/>
    </source>
</evidence>
<dbReference type="PANTHER" id="PTHR24198:SF165">
    <property type="entry name" value="ANKYRIN REPEAT-CONTAINING PROTEIN-RELATED"/>
    <property type="match status" value="1"/>
</dbReference>
<dbReference type="InterPro" id="IPR002110">
    <property type="entry name" value="Ankyrin_rpt"/>
</dbReference>
<dbReference type="GO" id="GO:0005737">
    <property type="term" value="C:cytoplasm"/>
    <property type="evidence" value="ECO:0007669"/>
    <property type="project" value="TreeGrafter"/>
</dbReference>
<dbReference type="SUPFAM" id="SSF48403">
    <property type="entry name" value="Ankyrin repeat"/>
    <property type="match status" value="1"/>
</dbReference>
<dbReference type="Pfam" id="PF15487">
    <property type="entry name" value="FAM220"/>
    <property type="match status" value="1"/>
</dbReference>
<dbReference type="Proteomes" id="UP000663829">
    <property type="component" value="Unassembled WGS sequence"/>
</dbReference>
<evidence type="ECO:0000313" key="6">
    <source>
        <dbReference type="EMBL" id="CAF0786601.1"/>
    </source>
</evidence>
<keyword evidence="2 3" id="KW-0040">ANK repeat</keyword>
<keyword evidence="1" id="KW-0677">Repeat</keyword>
<dbReference type="Proteomes" id="UP000681722">
    <property type="component" value="Unassembled WGS sequence"/>
</dbReference>
<evidence type="ECO:0000256" key="3">
    <source>
        <dbReference type="PROSITE-ProRule" id="PRU00023"/>
    </source>
</evidence>
<dbReference type="Pfam" id="PF12796">
    <property type="entry name" value="Ank_2"/>
    <property type="match status" value="1"/>
</dbReference>
<dbReference type="AlphaFoldDB" id="A0A813RVM3"/>
<sequence length="406" mass="47535">MSRSVKDLRDLICISRFGFRPDEEESNEDKDNDTTKLSSSISSPNNDDFNSILFYFDPSTINNWLDITNVRLDKLRQWCNIKNNFIHFIHFWLNKFDHKHKISLFDMEFELFLEHLLLAFSPGNFDSSIIEHFARYILYDIDRISKSLNKDSDYEFIQRIEILSNLERTNEYRTILADLPTLNNSNKNKLYLQWMLAMRAFGLVSICSAAIDFYENIQHTLNENTLVSINQDLEKDKTQITSLDQLKHRVEAAMRLCYVDVIDYYFKTKQLNDKTFFDDNNGRNILVNAVTIGHLDIVEYLLKANIPELDINYVTQSGNTVLHVCVNVQRKDIIQLLLKYYPNINVNIKNKQQATPLHLAIIYGDVDIVNILLEAGADKSLLMTNKTCKDLAKDFNNEYLYEMFSH</sequence>
<evidence type="ECO:0000256" key="2">
    <source>
        <dbReference type="ARBA" id="ARBA00023043"/>
    </source>
</evidence>
<feature type="repeat" description="ANK" evidence="3">
    <location>
        <begin position="352"/>
        <end position="378"/>
    </location>
</feature>
<dbReference type="SMART" id="SM00248">
    <property type="entry name" value="ANK"/>
    <property type="match status" value="3"/>
</dbReference>
<dbReference type="EMBL" id="CAJNOQ010000315">
    <property type="protein sequence ID" value="CAF0786601.1"/>
    <property type="molecule type" value="Genomic_DNA"/>
</dbReference>
<organism evidence="6 8">
    <name type="scientific">Didymodactylos carnosus</name>
    <dbReference type="NCBI Taxonomy" id="1234261"/>
    <lineage>
        <taxon>Eukaryota</taxon>
        <taxon>Metazoa</taxon>
        <taxon>Spiralia</taxon>
        <taxon>Gnathifera</taxon>
        <taxon>Rotifera</taxon>
        <taxon>Eurotatoria</taxon>
        <taxon>Bdelloidea</taxon>
        <taxon>Philodinida</taxon>
        <taxon>Philodinidae</taxon>
        <taxon>Didymodactylos</taxon>
    </lineage>
</organism>
<accession>A0A813RVM3</accession>
<dbReference type="PROSITE" id="PS50088">
    <property type="entry name" value="ANK_REPEAT"/>
    <property type="match status" value="1"/>
</dbReference>